<gene>
    <name evidence="6" type="ORF">PLOB_00023621</name>
</gene>
<dbReference type="Gene3D" id="2.60.120.290">
    <property type="entry name" value="Spermadhesin, CUB domain"/>
    <property type="match status" value="2"/>
</dbReference>
<dbReference type="InterPro" id="IPR035914">
    <property type="entry name" value="Sperma_CUB_dom_sf"/>
</dbReference>
<feature type="non-terminal residue" evidence="6">
    <location>
        <position position="1"/>
    </location>
</feature>
<comment type="caution">
    <text evidence="6">The sequence shown here is derived from an EMBL/GenBank/DDBJ whole genome shotgun (WGS) entry which is preliminary data.</text>
</comment>
<name>A0ABN8NNZ7_9CNID</name>
<dbReference type="PANTHER" id="PTHR24251">
    <property type="entry name" value="OVOCHYMASE-RELATED"/>
    <property type="match status" value="1"/>
</dbReference>
<sequence>YKVCYCFSVCSLRGTHIPSYSFADRYLTSPNYPYNYPPSTTCLWSLSRPSLPYAVKLTFHYFSLESSSGCSHDYLEIRDGDFYSRSTLIGKFCGSRQPPIIVSKYKYLFVKFVSDRDYFPSTRKFQATFRAFVPSMLSGICSINSPFLHNNNLRLTSSSGGTFRSPSYPSYYPTNMVCTWKITSPAGKRIKISFNYFRLESGICSSNDFLEVRDGSSSTSIRKGTYCGSYAPTITSSGQYLWIRFRSDSLIGYNKGFEARYSFVKVASSKVVTVVAVVIAIAIIIAVIVAVIYYLKRRNRRVVRTQAVPIATTTTTMTTTQPPPAGYPHVITQQYPPPGIHTTPAPPPSTISSLTLGSPPQVAYQAAIVPISPGNGAYSHPPGALPTAQAPPPYY</sequence>
<evidence type="ECO:0000256" key="2">
    <source>
        <dbReference type="ARBA" id="ARBA00023157"/>
    </source>
</evidence>
<evidence type="ECO:0000256" key="3">
    <source>
        <dbReference type="PROSITE-ProRule" id="PRU00059"/>
    </source>
</evidence>
<organism evidence="6 7">
    <name type="scientific">Porites lobata</name>
    <dbReference type="NCBI Taxonomy" id="104759"/>
    <lineage>
        <taxon>Eukaryota</taxon>
        <taxon>Metazoa</taxon>
        <taxon>Cnidaria</taxon>
        <taxon>Anthozoa</taxon>
        <taxon>Hexacorallia</taxon>
        <taxon>Scleractinia</taxon>
        <taxon>Fungiina</taxon>
        <taxon>Poritidae</taxon>
        <taxon>Porites</taxon>
    </lineage>
</organism>
<dbReference type="Proteomes" id="UP001159405">
    <property type="component" value="Unassembled WGS sequence"/>
</dbReference>
<comment type="caution">
    <text evidence="3">Lacks conserved residue(s) required for the propagation of feature annotation.</text>
</comment>
<evidence type="ECO:0000256" key="4">
    <source>
        <dbReference type="SAM" id="Phobius"/>
    </source>
</evidence>
<feature type="transmembrane region" description="Helical" evidence="4">
    <location>
        <begin position="271"/>
        <end position="295"/>
    </location>
</feature>
<protein>
    <recommendedName>
        <fullName evidence="5">CUB domain-containing protein</fullName>
    </recommendedName>
</protein>
<keyword evidence="4" id="KW-1133">Transmembrane helix</keyword>
<dbReference type="EMBL" id="CALNXK010000028">
    <property type="protein sequence ID" value="CAH3115388.1"/>
    <property type="molecule type" value="Genomic_DNA"/>
</dbReference>
<feature type="domain" description="CUB" evidence="5">
    <location>
        <begin position="10"/>
        <end position="132"/>
    </location>
</feature>
<feature type="domain" description="CUB" evidence="5">
    <location>
        <begin position="151"/>
        <end position="264"/>
    </location>
</feature>
<proteinExistence type="predicted"/>
<evidence type="ECO:0000256" key="1">
    <source>
        <dbReference type="ARBA" id="ARBA00022737"/>
    </source>
</evidence>
<reference evidence="6 7" key="1">
    <citation type="submission" date="2022-05" db="EMBL/GenBank/DDBJ databases">
        <authorList>
            <consortium name="Genoscope - CEA"/>
            <person name="William W."/>
        </authorList>
    </citation>
    <scope>NUCLEOTIDE SEQUENCE [LARGE SCALE GENOMIC DNA]</scope>
</reference>
<keyword evidence="1" id="KW-0677">Repeat</keyword>
<dbReference type="Pfam" id="PF00431">
    <property type="entry name" value="CUB"/>
    <property type="match status" value="2"/>
</dbReference>
<dbReference type="PANTHER" id="PTHR24251:SF30">
    <property type="entry name" value="MEMBRANE FRIZZLED-RELATED PROTEIN"/>
    <property type="match status" value="1"/>
</dbReference>
<dbReference type="PROSITE" id="PS01180">
    <property type="entry name" value="CUB"/>
    <property type="match status" value="2"/>
</dbReference>
<accession>A0ABN8NNZ7</accession>
<keyword evidence="2" id="KW-1015">Disulfide bond</keyword>
<evidence type="ECO:0000313" key="7">
    <source>
        <dbReference type="Proteomes" id="UP001159405"/>
    </source>
</evidence>
<keyword evidence="4" id="KW-0812">Transmembrane</keyword>
<keyword evidence="7" id="KW-1185">Reference proteome</keyword>
<dbReference type="CDD" id="cd00041">
    <property type="entry name" value="CUB"/>
    <property type="match status" value="2"/>
</dbReference>
<dbReference type="InterPro" id="IPR000859">
    <property type="entry name" value="CUB_dom"/>
</dbReference>
<dbReference type="SUPFAM" id="SSF49854">
    <property type="entry name" value="Spermadhesin, CUB domain"/>
    <property type="match status" value="2"/>
</dbReference>
<evidence type="ECO:0000313" key="6">
    <source>
        <dbReference type="EMBL" id="CAH3115388.1"/>
    </source>
</evidence>
<dbReference type="SMART" id="SM00042">
    <property type="entry name" value="CUB"/>
    <property type="match status" value="2"/>
</dbReference>
<evidence type="ECO:0000259" key="5">
    <source>
        <dbReference type="PROSITE" id="PS01180"/>
    </source>
</evidence>
<keyword evidence="4" id="KW-0472">Membrane</keyword>